<comment type="caution">
    <text evidence="18">Lacks conserved residue(s) required for the propagation of feature annotation.</text>
</comment>
<dbReference type="GO" id="GO:0046496">
    <property type="term" value="P:nicotinamide nucleotide metabolic process"/>
    <property type="evidence" value="ECO:0007669"/>
    <property type="project" value="UniProtKB-UniRule"/>
</dbReference>
<evidence type="ECO:0000256" key="7">
    <source>
        <dbReference type="ARBA" id="ARBA00022840"/>
    </source>
</evidence>
<evidence type="ECO:0000256" key="13">
    <source>
        <dbReference type="ARBA" id="ARBA00023268"/>
    </source>
</evidence>
<evidence type="ECO:0000256" key="1">
    <source>
        <dbReference type="ARBA" id="ARBA00000013"/>
    </source>
</evidence>
<dbReference type="PANTHER" id="PTHR12592">
    <property type="entry name" value="ATP-DEPENDENT (S)-NAD(P)H-HYDRATE DEHYDRATASE FAMILY MEMBER"/>
    <property type="match status" value="1"/>
</dbReference>
<comment type="catalytic activity">
    <reaction evidence="16 17 19">
        <text>(6S)-NADPHX + ADP = AMP + phosphate + NADPH + H(+)</text>
        <dbReference type="Rhea" id="RHEA:32235"/>
        <dbReference type="ChEBI" id="CHEBI:15378"/>
        <dbReference type="ChEBI" id="CHEBI:43474"/>
        <dbReference type="ChEBI" id="CHEBI:57783"/>
        <dbReference type="ChEBI" id="CHEBI:64076"/>
        <dbReference type="ChEBI" id="CHEBI:456215"/>
        <dbReference type="ChEBI" id="CHEBI:456216"/>
        <dbReference type="EC" id="4.2.1.136"/>
    </reaction>
</comment>
<dbReference type="InterPro" id="IPR029056">
    <property type="entry name" value="Ribokinase-like"/>
</dbReference>
<feature type="binding site" evidence="17">
    <location>
        <position position="315"/>
    </location>
    <ligand>
        <name>(6S)-NADPHX</name>
        <dbReference type="ChEBI" id="CHEBI:64076"/>
    </ligand>
</feature>
<dbReference type="GO" id="GO:0005524">
    <property type="term" value="F:ATP binding"/>
    <property type="evidence" value="ECO:0007669"/>
    <property type="project" value="UniProtKB-UniRule"/>
</dbReference>
<evidence type="ECO:0000313" key="22">
    <source>
        <dbReference type="EMBL" id="SLN53293.1"/>
    </source>
</evidence>
<dbReference type="GO" id="GO:0052856">
    <property type="term" value="F:NAD(P)HX epimerase activity"/>
    <property type="evidence" value="ECO:0007669"/>
    <property type="project" value="UniProtKB-UniRule"/>
</dbReference>
<feature type="binding site" evidence="17">
    <location>
        <position position="252"/>
    </location>
    <ligand>
        <name>(6S)-NADPHX</name>
        <dbReference type="ChEBI" id="CHEBI:64076"/>
    </ligand>
</feature>
<dbReference type="PROSITE" id="PS51383">
    <property type="entry name" value="YJEF_C_3"/>
    <property type="match status" value="1"/>
</dbReference>
<dbReference type="PANTHER" id="PTHR12592:SF0">
    <property type="entry name" value="ATP-DEPENDENT (S)-NAD(P)H-HYDRATE DEHYDRATASE"/>
    <property type="match status" value="1"/>
</dbReference>
<proteinExistence type="inferred from homology"/>
<dbReference type="HAMAP" id="MF_01965">
    <property type="entry name" value="NADHX_dehydratase"/>
    <property type="match status" value="1"/>
</dbReference>
<comment type="similarity">
    <text evidence="4 19">In the C-terminal section; belongs to the NnrD/CARKD family.</text>
</comment>
<comment type="catalytic activity">
    <reaction evidence="15 17 19">
        <text>(6S)-NADHX + ADP = AMP + phosphate + NADH + H(+)</text>
        <dbReference type="Rhea" id="RHEA:32223"/>
        <dbReference type="ChEBI" id="CHEBI:15378"/>
        <dbReference type="ChEBI" id="CHEBI:43474"/>
        <dbReference type="ChEBI" id="CHEBI:57945"/>
        <dbReference type="ChEBI" id="CHEBI:64074"/>
        <dbReference type="ChEBI" id="CHEBI:456215"/>
        <dbReference type="ChEBI" id="CHEBI:456216"/>
        <dbReference type="EC" id="4.2.1.136"/>
    </reaction>
</comment>
<dbReference type="Proteomes" id="UP000193200">
    <property type="component" value="Unassembled WGS sequence"/>
</dbReference>
<dbReference type="Gene3D" id="3.40.1190.20">
    <property type="match status" value="1"/>
</dbReference>
<evidence type="ECO:0000256" key="2">
    <source>
        <dbReference type="ARBA" id="ARBA00000909"/>
    </source>
</evidence>
<dbReference type="Pfam" id="PF01256">
    <property type="entry name" value="Carb_kinase"/>
    <property type="match status" value="1"/>
</dbReference>
<evidence type="ECO:0000256" key="12">
    <source>
        <dbReference type="ARBA" id="ARBA00023239"/>
    </source>
</evidence>
<evidence type="ECO:0000256" key="17">
    <source>
        <dbReference type="HAMAP-Rule" id="MF_01965"/>
    </source>
</evidence>
<keyword evidence="5 18" id="KW-0479">Metal-binding</keyword>
<gene>
    <name evidence="22" type="primary">nnr</name>
    <name evidence="17" type="synonym">nnrD</name>
    <name evidence="18" type="synonym">nnrE</name>
    <name evidence="22" type="ORF">OCH7691_02227</name>
</gene>
<comment type="subunit">
    <text evidence="17">Homotetramer.</text>
</comment>
<comment type="cofactor">
    <cofactor evidence="17">
        <name>Mg(2+)</name>
        <dbReference type="ChEBI" id="CHEBI:18420"/>
    </cofactor>
</comment>
<evidence type="ECO:0000256" key="4">
    <source>
        <dbReference type="ARBA" id="ARBA00009524"/>
    </source>
</evidence>
<comment type="similarity">
    <text evidence="3 19">In the N-terminal section; belongs to the NnrE/AIBP family.</text>
</comment>
<dbReference type="InterPro" id="IPR000631">
    <property type="entry name" value="CARKD"/>
</dbReference>
<dbReference type="PIRSF" id="PIRSF017184">
    <property type="entry name" value="Nnr"/>
    <property type="match status" value="1"/>
</dbReference>
<organism evidence="22 23">
    <name type="scientific">Oceanibacterium hippocampi</name>
    <dbReference type="NCBI Taxonomy" id="745714"/>
    <lineage>
        <taxon>Bacteria</taxon>
        <taxon>Pseudomonadati</taxon>
        <taxon>Pseudomonadota</taxon>
        <taxon>Alphaproteobacteria</taxon>
        <taxon>Sneathiellales</taxon>
        <taxon>Sneathiellaceae</taxon>
        <taxon>Oceanibacterium</taxon>
    </lineage>
</organism>
<evidence type="ECO:0000256" key="8">
    <source>
        <dbReference type="ARBA" id="ARBA00022857"/>
    </source>
</evidence>
<comment type="cofactor">
    <cofactor evidence="18 19">
        <name>K(+)</name>
        <dbReference type="ChEBI" id="CHEBI:29103"/>
    </cofactor>
    <text evidence="18 19">Binds 1 potassium ion per subunit.</text>
</comment>
<reference evidence="22 23" key="1">
    <citation type="submission" date="2017-03" db="EMBL/GenBank/DDBJ databases">
        <authorList>
            <person name="Afonso C.L."/>
            <person name="Miller P.J."/>
            <person name="Scott M.A."/>
            <person name="Spackman E."/>
            <person name="Goraichik I."/>
            <person name="Dimitrov K.M."/>
            <person name="Suarez D.L."/>
            <person name="Swayne D.E."/>
        </authorList>
    </citation>
    <scope>NUCLEOTIDE SEQUENCE [LARGE SCALE GENOMIC DNA]</scope>
    <source>
        <strain evidence="22 23">CECT 7691</strain>
    </source>
</reference>
<evidence type="ECO:0000256" key="18">
    <source>
        <dbReference type="HAMAP-Rule" id="MF_01966"/>
    </source>
</evidence>
<dbReference type="HAMAP" id="MF_01966">
    <property type="entry name" value="NADHX_epimerase"/>
    <property type="match status" value="1"/>
</dbReference>
<feature type="binding site" evidence="18">
    <location>
        <begin position="121"/>
        <end position="127"/>
    </location>
    <ligand>
        <name>(6S)-NADPHX</name>
        <dbReference type="ChEBI" id="CHEBI:64076"/>
    </ligand>
</feature>
<dbReference type="OrthoDB" id="9806925at2"/>
<keyword evidence="9 18" id="KW-0630">Potassium</keyword>
<feature type="binding site" evidence="17">
    <location>
        <position position="435"/>
    </location>
    <ligand>
        <name>AMP</name>
        <dbReference type="ChEBI" id="CHEBI:456215"/>
    </ligand>
</feature>
<feature type="binding site" evidence="18">
    <location>
        <position position="153"/>
    </location>
    <ligand>
        <name>K(+)</name>
        <dbReference type="ChEBI" id="CHEBI:29103"/>
    </ligand>
</feature>
<comment type="function">
    <text evidence="17">Catalyzes the dehydration of the S-form of NAD(P)HX at the expense of ADP, which is converted to AMP. Together with NAD(P)HX epimerase, which catalyzes the epimerization of the S- and R-forms, the enzyme allows the repair of both epimers of NAD(P)HX, a damaged form of NAD(P)H that is a result of enzymatic or heat-dependent hydration.</text>
</comment>
<evidence type="ECO:0000256" key="19">
    <source>
        <dbReference type="PIRNR" id="PIRNR017184"/>
    </source>
</evidence>
<evidence type="ECO:0000256" key="3">
    <source>
        <dbReference type="ARBA" id="ARBA00006001"/>
    </source>
</evidence>
<keyword evidence="6 17" id="KW-0547">Nucleotide-binding</keyword>
<feature type="binding site" evidence="18">
    <location>
        <begin position="56"/>
        <end position="60"/>
    </location>
    <ligand>
        <name>(6S)-NADPHX</name>
        <dbReference type="ChEBI" id="CHEBI:64076"/>
    </ligand>
</feature>
<keyword evidence="8 17" id="KW-0521">NADP</keyword>
<feature type="binding site" evidence="18">
    <location>
        <position position="117"/>
    </location>
    <ligand>
        <name>K(+)</name>
        <dbReference type="ChEBI" id="CHEBI:29103"/>
    </ligand>
</feature>
<dbReference type="InterPro" id="IPR030677">
    <property type="entry name" value="Nnr"/>
</dbReference>
<feature type="domain" description="YjeF C-terminal" evidence="20">
    <location>
        <begin position="217"/>
        <end position="490"/>
    </location>
</feature>
<dbReference type="Gene3D" id="3.40.50.10260">
    <property type="entry name" value="YjeF N-terminal domain"/>
    <property type="match status" value="1"/>
</dbReference>
<dbReference type="GO" id="GO:0052855">
    <property type="term" value="F:ADP-dependent NAD(P)H-hydrate dehydratase activity"/>
    <property type="evidence" value="ECO:0007669"/>
    <property type="project" value="UniProtKB-UniRule"/>
</dbReference>
<comment type="catalytic activity">
    <reaction evidence="2 18 19">
        <text>(6R)-NADPHX = (6S)-NADPHX</text>
        <dbReference type="Rhea" id="RHEA:32227"/>
        <dbReference type="ChEBI" id="CHEBI:64076"/>
        <dbReference type="ChEBI" id="CHEBI:64077"/>
        <dbReference type="EC" id="5.1.99.6"/>
    </reaction>
</comment>
<comment type="similarity">
    <text evidence="17">Belongs to the NnrD/CARKD family.</text>
</comment>
<feature type="domain" description="YjeF N-terminal" evidence="21">
    <location>
        <begin position="10"/>
        <end position="207"/>
    </location>
</feature>
<keyword evidence="10 17" id="KW-0520">NAD</keyword>
<dbReference type="GO" id="GO:0110051">
    <property type="term" value="P:metabolite repair"/>
    <property type="evidence" value="ECO:0007669"/>
    <property type="project" value="TreeGrafter"/>
</dbReference>
<keyword evidence="11 18" id="KW-0413">Isomerase</keyword>
<keyword evidence="12 17" id="KW-0456">Lyase</keyword>
<evidence type="ECO:0000256" key="11">
    <source>
        <dbReference type="ARBA" id="ARBA00023235"/>
    </source>
</evidence>
<evidence type="ECO:0000256" key="16">
    <source>
        <dbReference type="ARBA" id="ARBA00049209"/>
    </source>
</evidence>
<dbReference type="InterPro" id="IPR004443">
    <property type="entry name" value="YjeF_N_dom"/>
</dbReference>
<feature type="binding site" evidence="17">
    <location>
        <begin position="406"/>
        <end position="410"/>
    </location>
    <ligand>
        <name>AMP</name>
        <dbReference type="ChEBI" id="CHEBI:456215"/>
    </ligand>
</feature>
<dbReference type="RefSeq" id="WP_085883612.1">
    <property type="nucleotide sequence ID" value="NZ_FWFR01000002.1"/>
</dbReference>
<evidence type="ECO:0000256" key="15">
    <source>
        <dbReference type="ARBA" id="ARBA00048238"/>
    </source>
</evidence>
<dbReference type="CDD" id="cd01171">
    <property type="entry name" value="YXKO-related"/>
    <property type="match status" value="1"/>
</dbReference>
<evidence type="ECO:0000256" key="14">
    <source>
        <dbReference type="ARBA" id="ARBA00025153"/>
    </source>
</evidence>
<evidence type="ECO:0000259" key="21">
    <source>
        <dbReference type="PROSITE" id="PS51385"/>
    </source>
</evidence>
<feature type="binding site" evidence="18">
    <location>
        <position position="57"/>
    </location>
    <ligand>
        <name>K(+)</name>
        <dbReference type="ChEBI" id="CHEBI:29103"/>
    </ligand>
</feature>
<dbReference type="AlphaFoldDB" id="A0A1Y5T0R4"/>
<dbReference type="NCBIfam" id="TIGR00196">
    <property type="entry name" value="yjeF_cterm"/>
    <property type="match status" value="1"/>
</dbReference>
<evidence type="ECO:0000256" key="9">
    <source>
        <dbReference type="ARBA" id="ARBA00022958"/>
    </source>
</evidence>
<comment type="similarity">
    <text evidence="18">Belongs to the NnrE/AIBP family.</text>
</comment>
<comment type="function">
    <text evidence="14 19">Bifunctional enzyme that catalyzes the epimerization of the S- and R-forms of NAD(P)HX and the dehydration of the S-form of NAD(P)HX at the expense of ADP, which is converted to AMP. This allows the repair of both epimers of NAD(P)HX, a damaged form of NAD(P)H that is a result of enzymatic or heat-dependent hydration.</text>
</comment>
<sequence>MTELLTIAEMTRADQLAIAAGTPGLVLMENAGRAVATAIRDRWTARPVTVLCGPGNNGGDGYVVARLLADLGWPVRLAALTPAAALHGDAAAMAAKWRGRVEVLTPASIDGAGLIVDALFGAGLARPLGQALWPLVARAKANRIPVVAVDVPSGISGDDGAVKGAAFEAALTVTFFRRKPGHLLVPGRIHAGEVVVADIGIPAAVLDRIGPRQWRNGPEYWRDLFPVPTLAGHKYSRGHAVVVSGPAAAGGAARLAARAALRIGAGLVTVAAPPDAVPIHAMALDAVMVRETDPDGNFADILADNRRNAILVGPGNGNGEATRRRALASLAAGRQTVLDADALTAFADDPSGLFAAIAGQPDSATVLTPHAGEFARLFPAIAGGPGSKLEQARAAAGTSGAVVILKGPDTVIAAPDGRALINDNAPPWLATAGSGDVLAGIVTGLLAQGMPALEAAAAAVWCHGDAASRFGPGLIAEDLSDMLPSVLRALFP</sequence>
<dbReference type="InterPro" id="IPR036652">
    <property type="entry name" value="YjeF_N_dom_sf"/>
</dbReference>
<evidence type="ECO:0000256" key="6">
    <source>
        <dbReference type="ARBA" id="ARBA00022741"/>
    </source>
</evidence>
<accession>A0A1Y5T0R4</accession>
<evidence type="ECO:0000256" key="10">
    <source>
        <dbReference type="ARBA" id="ARBA00023027"/>
    </source>
</evidence>
<protein>
    <recommendedName>
        <fullName evidence="19">Bifunctional NAD(P)H-hydrate repair enzyme</fullName>
    </recommendedName>
    <alternativeName>
        <fullName evidence="19">Nicotinamide nucleotide repair protein</fullName>
    </alternativeName>
    <domain>
        <recommendedName>
            <fullName evidence="19">ADP-dependent (S)-NAD(P)H-hydrate dehydratase</fullName>
            <ecNumber evidence="19">4.2.1.136</ecNumber>
        </recommendedName>
        <alternativeName>
            <fullName evidence="19">ADP-dependent NAD(P)HX dehydratase</fullName>
        </alternativeName>
    </domain>
    <domain>
        <recommendedName>
            <fullName evidence="19">NAD(P)H-hydrate epimerase</fullName>
            <ecNumber evidence="19">5.1.99.6</ecNumber>
        </recommendedName>
    </domain>
</protein>
<keyword evidence="7 17" id="KW-0067">ATP-binding</keyword>
<feature type="binding site" evidence="18">
    <location>
        <position position="150"/>
    </location>
    <ligand>
        <name>(6S)-NADPHX</name>
        <dbReference type="ChEBI" id="CHEBI:64076"/>
    </ligand>
</feature>
<comment type="catalytic activity">
    <reaction evidence="1 18 19">
        <text>(6R)-NADHX = (6S)-NADHX</text>
        <dbReference type="Rhea" id="RHEA:32215"/>
        <dbReference type="ChEBI" id="CHEBI:64074"/>
        <dbReference type="ChEBI" id="CHEBI:64075"/>
        <dbReference type="EC" id="5.1.99.6"/>
    </reaction>
</comment>
<evidence type="ECO:0000256" key="5">
    <source>
        <dbReference type="ARBA" id="ARBA00022723"/>
    </source>
</evidence>
<name>A0A1Y5T0R4_9PROT</name>
<dbReference type="EC" id="5.1.99.6" evidence="19"/>
<feature type="binding site" evidence="17">
    <location>
        <position position="436"/>
    </location>
    <ligand>
        <name>(6S)-NADPHX</name>
        <dbReference type="ChEBI" id="CHEBI:64076"/>
    </ligand>
</feature>
<dbReference type="NCBIfam" id="TIGR00197">
    <property type="entry name" value="yjeF_nterm"/>
    <property type="match status" value="1"/>
</dbReference>
<dbReference type="FunCoup" id="A0A1Y5T0R4">
    <property type="interactions" value="301"/>
</dbReference>
<dbReference type="InParanoid" id="A0A1Y5T0R4"/>
<feature type="binding site" evidence="17">
    <location>
        <position position="370"/>
    </location>
    <ligand>
        <name>(6S)-NADPHX</name>
        <dbReference type="ChEBI" id="CHEBI:64076"/>
    </ligand>
</feature>
<dbReference type="InterPro" id="IPR017953">
    <property type="entry name" value="Carbohydrate_kinase_pred_CS"/>
</dbReference>
<dbReference type="SUPFAM" id="SSF64153">
    <property type="entry name" value="YjeF N-terminal domain-like"/>
    <property type="match status" value="1"/>
</dbReference>
<dbReference type="SUPFAM" id="SSF53613">
    <property type="entry name" value="Ribokinase-like"/>
    <property type="match status" value="1"/>
</dbReference>
<comment type="function">
    <text evidence="18">Catalyzes the epimerization of the S- and R-forms of NAD(P)HX, a damaged form of NAD(P)H that is a result of enzymatic or heat-dependent hydration. This is a prerequisite for the S-specific NAD(P)H-hydrate dehydratase to allow the repair of both epimers of NAD(P)HX.</text>
</comment>
<dbReference type="Pfam" id="PF03853">
    <property type="entry name" value="YjeF_N"/>
    <property type="match status" value="1"/>
</dbReference>
<evidence type="ECO:0000313" key="23">
    <source>
        <dbReference type="Proteomes" id="UP000193200"/>
    </source>
</evidence>
<dbReference type="GO" id="GO:0046872">
    <property type="term" value="F:metal ion binding"/>
    <property type="evidence" value="ECO:0007669"/>
    <property type="project" value="UniProtKB-UniRule"/>
</dbReference>
<evidence type="ECO:0000259" key="20">
    <source>
        <dbReference type="PROSITE" id="PS51383"/>
    </source>
</evidence>
<keyword evidence="23" id="KW-1185">Reference proteome</keyword>
<dbReference type="PROSITE" id="PS51385">
    <property type="entry name" value="YJEF_N"/>
    <property type="match status" value="1"/>
</dbReference>
<dbReference type="EMBL" id="FWFR01000002">
    <property type="protein sequence ID" value="SLN53293.1"/>
    <property type="molecule type" value="Genomic_DNA"/>
</dbReference>
<dbReference type="EC" id="4.2.1.136" evidence="19"/>
<keyword evidence="13" id="KW-0511">Multifunctional enzyme</keyword>
<dbReference type="PROSITE" id="PS01050">
    <property type="entry name" value="YJEF_C_2"/>
    <property type="match status" value="1"/>
</dbReference>